<name>A0A4Y7SSD1_COPMI</name>
<evidence type="ECO:0000259" key="3">
    <source>
        <dbReference type="PROSITE" id="PS51165"/>
    </source>
</evidence>
<evidence type="ECO:0000313" key="4">
    <source>
        <dbReference type="EMBL" id="TEB24702.1"/>
    </source>
</evidence>
<dbReference type="AlphaFoldDB" id="A0A4Y7SSD1"/>
<keyword evidence="1" id="KW-0694">RNA-binding</keyword>
<protein>
    <recommendedName>
        <fullName evidence="3">THUMP domain-containing protein</fullName>
    </recommendedName>
</protein>
<dbReference type="GO" id="GO:0006400">
    <property type="term" value="P:tRNA modification"/>
    <property type="evidence" value="ECO:0007669"/>
    <property type="project" value="InterPro"/>
</dbReference>
<dbReference type="OrthoDB" id="367221at2759"/>
<dbReference type="CDD" id="cd11717">
    <property type="entry name" value="THUMP_THUMPD1_like"/>
    <property type="match status" value="1"/>
</dbReference>
<dbReference type="PROSITE" id="PS51165">
    <property type="entry name" value="THUMP"/>
    <property type="match status" value="1"/>
</dbReference>
<sequence length="287" mass="32635">MSSTKRKGGDNHGAARKKKYRSDGTAIWAKRHIDGPGVWISCVKGKEKATVGEMYDLFESVAAEIWPVENVTRDGEDSGEETELSIEDQIKKEMSEMKKPRTEQRFANCQTDTPCVIFISCKPPVDPVELVVKYVESVEKTGASRTRYAHRLVPVSGTCSASLNEMKGLCEKVFKGVFRQRRRGRHSRLTVLQYKIELRVRNHTTLSRPAIIQHVASWVPEGHKVALDNPEIFILIEIFKSVCGVSIVRDYYKYSKFNVLELANKFNAQGIEELEQRVEEKIKKSKS</sequence>
<evidence type="ECO:0000256" key="1">
    <source>
        <dbReference type="PROSITE-ProRule" id="PRU00529"/>
    </source>
</evidence>
<gene>
    <name evidence="4" type="ORF">FA13DRAFT_1638326</name>
</gene>
<evidence type="ECO:0000313" key="5">
    <source>
        <dbReference type="Proteomes" id="UP000298030"/>
    </source>
</evidence>
<dbReference type="SUPFAM" id="SSF143437">
    <property type="entry name" value="THUMP domain-like"/>
    <property type="match status" value="1"/>
</dbReference>
<accession>A0A4Y7SSD1</accession>
<organism evidence="4 5">
    <name type="scientific">Coprinellus micaceus</name>
    <name type="common">Glistening ink-cap mushroom</name>
    <name type="synonym">Coprinus micaceus</name>
    <dbReference type="NCBI Taxonomy" id="71717"/>
    <lineage>
        <taxon>Eukaryota</taxon>
        <taxon>Fungi</taxon>
        <taxon>Dikarya</taxon>
        <taxon>Basidiomycota</taxon>
        <taxon>Agaricomycotina</taxon>
        <taxon>Agaricomycetes</taxon>
        <taxon>Agaricomycetidae</taxon>
        <taxon>Agaricales</taxon>
        <taxon>Agaricineae</taxon>
        <taxon>Psathyrellaceae</taxon>
        <taxon>Coprinellus</taxon>
    </lineage>
</organism>
<dbReference type="PANTHER" id="PTHR13452:SF10">
    <property type="entry name" value="THUMP DOMAIN-CONTAINING PROTEIN 1"/>
    <property type="match status" value="1"/>
</dbReference>
<evidence type="ECO:0000256" key="2">
    <source>
        <dbReference type="SAM" id="MobiDB-lite"/>
    </source>
</evidence>
<proteinExistence type="predicted"/>
<dbReference type="GO" id="GO:0003723">
    <property type="term" value="F:RNA binding"/>
    <property type="evidence" value="ECO:0007669"/>
    <property type="project" value="UniProtKB-UniRule"/>
</dbReference>
<dbReference type="Gene3D" id="3.30.2300.10">
    <property type="entry name" value="THUMP superfamily"/>
    <property type="match status" value="1"/>
</dbReference>
<dbReference type="STRING" id="71717.A0A4Y7SSD1"/>
<dbReference type="Pfam" id="PF02926">
    <property type="entry name" value="THUMP"/>
    <property type="match status" value="1"/>
</dbReference>
<reference evidence="4 5" key="1">
    <citation type="journal article" date="2019" name="Nat. Ecol. Evol.">
        <title>Megaphylogeny resolves global patterns of mushroom evolution.</title>
        <authorList>
            <person name="Varga T."/>
            <person name="Krizsan K."/>
            <person name="Foldi C."/>
            <person name="Dima B."/>
            <person name="Sanchez-Garcia M."/>
            <person name="Sanchez-Ramirez S."/>
            <person name="Szollosi G.J."/>
            <person name="Szarkandi J.G."/>
            <person name="Papp V."/>
            <person name="Albert L."/>
            <person name="Andreopoulos W."/>
            <person name="Angelini C."/>
            <person name="Antonin V."/>
            <person name="Barry K.W."/>
            <person name="Bougher N.L."/>
            <person name="Buchanan P."/>
            <person name="Buyck B."/>
            <person name="Bense V."/>
            <person name="Catcheside P."/>
            <person name="Chovatia M."/>
            <person name="Cooper J."/>
            <person name="Damon W."/>
            <person name="Desjardin D."/>
            <person name="Finy P."/>
            <person name="Geml J."/>
            <person name="Haridas S."/>
            <person name="Hughes K."/>
            <person name="Justo A."/>
            <person name="Karasinski D."/>
            <person name="Kautmanova I."/>
            <person name="Kiss B."/>
            <person name="Kocsube S."/>
            <person name="Kotiranta H."/>
            <person name="LaButti K.M."/>
            <person name="Lechner B.E."/>
            <person name="Liimatainen K."/>
            <person name="Lipzen A."/>
            <person name="Lukacs Z."/>
            <person name="Mihaltcheva S."/>
            <person name="Morgado L.N."/>
            <person name="Niskanen T."/>
            <person name="Noordeloos M.E."/>
            <person name="Ohm R.A."/>
            <person name="Ortiz-Santana B."/>
            <person name="Ovrebo C."/>
            <person name="Racz N."/>
            <person name="Riley R."/>
            <person name="Savchenko A."/>
            <person name="Shiryaev A."/>
            <person name="Soop K."/>
            <person name="Spirin V."/>
            <person name="Szebenyi C."/>
            <person name="Tomsovsky M."/>
            <person name="Tulloss R.E."/>
            <person name="Uehling J."/>
            <person name="Grigoriev I.V."/>
            <person name="Vagvolgyi C."/>
            <person name="Papp T."/>
            <person name="Martin F.M."/>
            <person name="Miettinen O."/>
            <person name="Hibbett D.S."/>
            <person name="Nagy L.G."/>
        </authorList>
    </citation>
    <scope>NUCLEOTIDE SEQUENCE [LARGE SCALE GENOMIC DNA]</scope>
    <source>
        <strain evidence="4 5">FP101781</strain>
    </source>
</reference>
<dbReference type="Proteomes" id="UP000298030">
    <property type="component" value="Unassembled WGS sequence"/>
</dbReference>
<keyword evidence="5" id="KW-1185">Reference proteome</keyword>
<dbReference type="EMBL" id="QPFP01000064">
    <property type="protein sequence ID" value="TEB24702.1"/>
    <property type="molecule type" value="Genomic_DNA"/>
</dbReference>
<feature type="domain" description="THUMP" evidence="3">
    <location>
        <begin position="137"/>
        <end position="249"/>
    </location>
</feature>
<dbReference type="InterPro" id="IPR004114">
    <property type="entry name" value="THUMP_dom"/>
</dbReference>
<comment type="caution">
    <text evidence="4">The sequence shown here is derived from an EMBL/GenBank/DDBJ whole genome shotgun (WGS) entry which is preliminary data.</text>
</comment>
<feature type="region of interest" description="Disordered" evidence="2">
    <location>
        <begin position="1"/>
        <end position="21"/>
    </location>
</feature>
<dbReference type="InterPro" id="IPR040183">
    <property type="entry name" value="THUMPD1-like"/>
</dbReference>
<dbReference type="PANTHER" id="PTHR13452">
    <property type="entry name" value="THUMP DOMAIN CONTAINING PROTEIN 1-RELATED"/>
    <property type="match status" value="1"/>
</dbReference>